<protein>
    <submittedName>
        <fullName evidence="1">Unnamed protein product</fullName>
    </submittedName>
</protein>
<dbReference type="EMBL" id="BSXV01004442">
    <property type="protein sequence ID" value="GMF00493.1"/>
    <property type="molecule type" value="Genomic_DNA"/>
</dbReference>
<proteinExistence type="predicted"/>
<organism evidence="1 2">
    <name type="scientific">Candida boidinii</name>
    <name type="common">Yeast</name>
    <dbReference type="NCBI Taxonomy" id="5477"/>
    <lineage>
        <taxon>Eukaryota</taxon>
        <taxon>Fungi</taxon>
        <taxon>Dikarya</taxon>
        <taxon>Ascomycota</taxon>
        <taxon>Saccharomycotina</taxon>
        <taxon>Pichiomycetes</taxon>
        <taxon>Pichiales</taxon>
        <taxon>Pichiaceae</taxon>
        <taxon>Ogataea</taxon>
        <taxon>Ogataea/Candida clade</taxon>
    </lineage>
</organism>
<sequence length="96" mass="11105">MITKYFTKVVVRFNPFGTEARAARNFLAQIPPTLRGACAIEYEVLNSQSKNKPTVQVYFKDKEFMEGDPTKLSLNELNNLFDRHSRKLQFKDEVSS</sequence>
<name>A0ACB5U3N7_CANBO</name>
<dbReference type="Proteomes" id="UP001165101">
    <property type="component" value="Unassembled WGS sequence"/>
</dbReference>
<keyword evidence="2" id="KW-1185">Reference proteome</keyword>
<evidence type="ECO:0000313" key="2">
    <source>
        <dbReference type="Proteomes" id="UP001165101"/>
    </source>
</evidence>
<reference evidence="1" key="1">
    <citation type="submission" date="2023-04" db="EMBL/GenBank/DDBJ databases">
        <title>Candida boidinii NBRC 1967.</title>
        <authorList>
            <person name="Ichikawa N."/>
            <person name="Sato H."/>
            <person name="Tonouchi N."/>
        </authorList>
    </citation>
    <scope>NUCLEOTIDE SEQUENCE</scope>
    <source>
        <strain evidence="1">NBRC 1967</strain>
    </source>
</reference>
<accession>A0ACB5U3N7</accession>
<gene>
    <name evidence="1" type="ORF">Cboi01_000556300</name>
</gene>
<comment type="caution">
    <text evidence="1">The sequence shown here is derived from an EMBL/GenBank/DDBJ whole genome shotgun (WGS) entry which is preliminary data.</text>
</comment>
<evidence type="ECO:0000313" key="1">
    <source>
        <dbReference type="EMBL" id="GMF00493.1"/>
    </source>
</evidence>